<dbReference type="InterPro" id="IPR001567">
    <property type="entry name" value="Pept_M3A_M3B_dom"/>
</dbReference>
<dbReference type="OrthoDB" id="534666at2759"/>
<keyword evidence="4 7" id="KW-0378">Hydrolase</keyword>
<evidence type="ECO:0000313" key="10">
    <source>
        <dbReference type="EMBL" id="GBN38346.1"/>
    </source>
</evidence>
<keyword evidence="8" id="KW-0732">Signal</keyword>
<dbReference type="Proteomes" id="UP000499080">
    <property type="component" value="Unassembled WGS sequence"/>
</dbReference>
<evidence type="ECO:0000256" key="2">
    <source>
        <dbReference type="ARBA" id="ARBA00022670"/>
    </source>
</evidence>
<dbReference type="PANTHER" id="PTHR11804">
    <property type="entry name" value="PROTEASE M3 THIMET OLIGOPEPTIDASE-RELATED"/>
    <property type="match status" value="1"/>
</dbReference>
<dbReference type="GO" id="GO:0046872">
    <property type="term" value="F:metal ion binding"/>
    <property type="evidence" value="ECO:0007669"/>
    <property type="project" value="UniProtKB-UniRule"/>
</dbReference>
<dbReference type="FunFam" id="3.40.390.10:FF:000006">
    <property type="entry name" value="Thimet oligopeptidase 1"/>
    <property type="match status" value="1"/>
</dbReference>
<feature type="signal peptide" evidence="8">
    <location>
        <begin position="1"/>
        <end position="19"/>
    </location>
</feature>
<dbReference type="GO" id="GO:0005758">
    <property type="term" value="C:mitochondrial intermembrane space"/>
    <property type="evidence" value="ECO:0007669"/>
    <property type="project" value="TreeGrafter"/>
</dbReference>
<keyword evidence="2 7" id="KW-0645">Protease</keyword>
<gene>
    <name evidence="10" type="primary">Thop1_0</name>
    <name evidence="10" type="ORF">AVEN_201694_1</name>
</gene>
<organism evidence="10 11">
    <name type="scientific">Araneus ventricosus</name>
    <name type="common">Orbweaver spider</name>
    <name type="synonym">Epeira ventricosa</name>
    <dbReference type="NCBI Taxonomy" id="182803"/>
    <lineage>
        <taxon>Eukaryota</taxon>
        <taxon>Metazoa</taxon>
        <taxon>Ecdysozoa</taxon>
        <taxon>Arthropoda</taxon>
        <taxon>Chelicerata</taxon>
        <taxon>Arachnida</taxon>
        <taxon>Araneae</taxon>
        <taxon>Araneomorphae</taxon>
        <taxon>Entelegynae</taxon>
        <taxon>Araneoidea</taxon>
        <taxon>Araneidae</taxon>
        <taxon>Araneus</taxon>
    </lineage>
</organism>
<dbReference type="GO" id="GO:0006508">
    <property type="term" value="P:proteolysis"/>
    <property type="evidence" value="ECO:0007669"/>
    <property type="project" value="UniProtKB-KW"/>
</dbReference>
<proteinExistence type="inferred from homology"/>
<feature type="domain" description="Peptidase M3A/M3B catalytic" evidence="9">
    <location>
        <begin position="172"/>
        <end position="620"/>
    </location>
</feature>
<dbReference type="Pfam" id="PF01432">
    <property type="entry name" value="Peptidase_M3"/>
    <property type="match status" value="1"/>
</dbReference>
<evidence type="ECO:0000256" key="7">
    <source>
        <dbReference type="RuleBase" id="RU003435"/>
    </source>
</evidence>
<dbReference type="InterPro" id="IPR024079">
    <property type="entry name" value="MetalloPept_cat_dom_sf"/>
</dbReference>
<dbReference type="InterPro" id="IPR024077">
    <property type="entry name" value="Neurolysin/TOP_dom2"/>
</dbReference>
<sequence>MSACCTLNVLLLVLADAECEFSTKRSILDQVQYFSPVQKIRDASTEADQKLRAFDVEISMRQDIFKKLIVLEKQKETLKPEPKRWLERQIKNGRRNGLHLPGETQETIKTLKNKINSLSIKFMKNISDESTTLEFSDKDLIGLPDDYFANLKKLEIGNYEVTLKYPDVFPIMEKCRNPETRQRMYIAYNSRCIKENDPILHEVTELRHKLANSLGYPRHTDYATELLMAKSSDNVQKFLTELSHKLEPLWEDERKLMLELKEKECSELGIPFDGKLHPYDLRFYAMVVEKIKYSVDHTKLKEFFPLQTVTEGLFKIYQDLLGLKFTEVENPEVWHEDVKMFSVEDQETGDLMGYFFLDLFPRTGKFTHFCVKQIQPGCLLTDGTRQVAVGIMLANFTKPLKDKPSLLDHSEVTTYFHEFGHLMHVMCARADLAEFAGYAVENDFLEAPSQMLENWCWEVEPLKLMSSHYATKSEIPEELLNALIKSNLANAGYIYLRQIVLATFDYKIHSKIEKDINKVFRDTSREIMGIEELEETFMGCSFQHLCGEYDARYYSYMWSEVYSMDMFYTRFKNGKVLDPETGKDYRNKILKPGGSKDALDMLVDFLGRHPTQDAFLKRKGLKI</sequence>
<dbReference type="EMBL" id="BGPR01009165">
    <property type="protein sequence ID" value="GBN38346.1"/>
    <property type="molecule type" value="Genomic_DNA"/>
</dbReference>
<reference evidence="10 11" key="1">
    <citation type="journal article" date="2019" name="Sci. Rep.">
        <title>Orb-weaving spider Araneus ventricosus genome elucidates the spidroin gene catalogue.</title>
        <authorList>
            <person name="Kono N."/>
            <person name="Nakamura H."/>
            <person name="Ohtoshi R."/>
            <person name="Moran D.A.P."/>
            <person name="Shinohara A."/>
            <person name="Yoshida Y."/>
            <person name="Fujiwara M."/>
            <person name="Mori M."/>
            <person name="Tomita M."/>
            <person name="Arakawa K."/>
        </authorList>
    </citation>
    <scope>NUCLEOTIDE SEQUENCE [LARGE SCALE GENOMIC DNA]</scope>
</reference>
<dbReference type="Gene3D" id="3.40.390.10">
    <property type="entry name" value="Collagenase (Catalytic Domain)"/>
    <property type="match status" value="1"/>
</dbReference>
<dbReference type="GO" id="GO:0006518">
    <property type="term" value="P:peptide metabolic process"/>
    <property type="evidence" value="ECO:0007669"/>
    <property type="project" value="TreeGrafter"/>
</dbReference>
<dbReference type="PANTHER" id="PTHR11804:SF84">
    <property type="entry name" value="SACCHAROLYSIN"/>
    <property type="match status" value="1"/>
</dbReference>
<keyword evidence="11" id="KW-1185">Reference proteome</keyword>
<dbReference type="GO" id="GO:0004222">
    <property type="term" value="F:metalloendopeptidase activity"/>
    <property type="evidence" value="ECO:0007669"/>
    <property type="project" value="InterPro"/>
</dbReference>
<accession>A0A4Y2NKT3</accession>
<keyword evidence="3 7" id="KW-0479">Metal-binding</keyword>
<dbReference type="Gene3D" id="1.20.1050.40">
    <property type="entry name" value="Endopeptidase. Chain P, domain 1"/>
    <property type="match status" value="1"/>
</dbReference>
<evidence type="ECO:0000259" key="9">
    <source>
        <dbReference type="Pfam" id="PF01432"/>
    </source>
</evidence>
<dbReference type="CDD" id="cd06455">
    <property type="entry name" value="M3A_TOP"/>
    <property type="match status" value="1"/>
</dbReference>
<evidence type="ECO:0000256" key="6">
    <source>
        <dbReference type="ARBA" id="ARBA00023049"/>
    </source>
</evidence>
<comment type="caution">
    <text evidence="10">The sequence shown here is derived from an EMBL/GenBank/DDBJ whole genome shotgun (WGS) entry which is preliminary data.</text>
</comment>
<comment type="similarity">
    <text evidence="1 7">Belongs to the peptidase M3 family.</text>
</comment>
<feature type="chain" id="PRO_5021333522" evidence="8">
    <location>
        <begin position="20"/>
        <end position="623"/>
    </location>
</feature>
<dbReference type="InterPro" id="IPR024080">
    <property type="entry name" value="Neurolysin/TOP_N"/>
</dbReference>
<dbReference type="AlphaFoldDB" id="A0A4Y2NKT3"/>
<evidence type="ECO:0000313" key="11">
    <source>
        <dbReference type="Proteomes" id="UP000499080"/>
    </source>
</evidence>
<dbReference type="InterPro" id="IPR045090">
    <property type="entry name" value="Pept_M3A_M3B"/>
</dbReference>
<evidence type="ECO:0000256" key="1">
    <source>
        <dbReference type="ARBA" id="ARBA00006040"/>
    </source>
</evidence>
<dbReference type="Gene3D" id="1.10.1370.10">
    <property type="entry name" value="Neurolysin, domain 3"/>
    <property type="match status" value="1"/>
</dbReference>
<evidence type="ECO:0000256" key="8">
    <source>
        <dbReference type="SAM" id="SignalP"/>
    </source>
</evidence>
<keyword evidence="5 7" id="KW-0862">Zinc</keyword>
<keyword evidence="6 7" id="KW-0482">Metalloprotease</keyword>
<evidence type="ECO:0000256" key="5">
    <source>
        <dbReference type="ARBA" id="ARBA00022833"/>
    </source>
</evidence>
<evidence type="ECO:0000256" key="3">
    <source>
        <dbReference type="ARBA" id="ARBA00022723"/>
    </source>
</evidence>
<name>A0A4Y2NKT3_ARAVE</name>
<dbReference type="SUPFAM" id="SSF55486">
    <property type="entry name" value="Metalloproteases ('zincins'), catalytic domain"/>
    <property type="match status" value="1"/>
</dbReference>
<protein>
    <submittedName>
        <fullName evidence="10">Thimet oligopeptidase</fullName>
    </submittedName>
</protein>
<comment type="cofactor">
    <cofactor evidence="7">
        <name>Zn(2+)</name>
        <dbReference type="ChEBI" id="CHEBI:29105"/>
    </cofactor>
    <text evidence="7">Binds 1 zinc ion.</text>
</comment>
<evidence type="ECO:0000256" key="4">
    <source>
        <dbReference type="ARBA" id="ARBA00022801"/>
    </source>
</evidence>